<name>A0A2H0CVJ2_9BACT</name>
<organism evidence="1 2">
    <name type="scientific">Candidatus Lloydbacteria bacterium CG22_combo_CG10-13_8_21_14_all_47_15</name>
    <dbReference type="NCBI Taxonomy" id="1974635"/>
    <lineage>
        <taxon>Bacteria</taxon>
        <taxon>Candidatus Lloydiibacteriota</taxon>
    </lineage>
</organism>
<proteinExistence type="predicted"/>
<accession>A0A2H0CVJ2</accession>
<evidence type="ECO:0000313" key="2">
    <source>
        <dbReference type="Proteomes" id="UP000230638"/>
    </source>
</evidence>
<protein>
    <submittedName>
        <fullName evidence="1">Uncharacterized protein</fullName>
    </submittedName>
</protein>
<comment type="caution">
    <text evidence="1">The sequence shown here is derived from an EMBL/GenBank/DDBJ whole genome shotgun (WGS) entry which is preliminary data.</text>
</comment>
<evidence type="ECO:0000313" key="1">
    <source>
        <dbReference type="EMBL" id="PIP73410.1"/>
    </source>
</evidence>
<dbReference type="Proteomes" id="UP000230638">
    <property type="component" value="Unassembled WGS sequence"/>
</dbReference>
<sequence length="140" mass="15051">MKIDFNINSIRQKIPALILTILILGVFAFIGDTTPPRTISATPAHAAAPISPFLPFGGFVFNVIYCTCSANAVLQVGPPRGGFFIFQPGFTRVYRWFQIPRAGVWVLGNYIPSGTCLIFAGKSCVPFPAQGTITIVGTSL</sequence>
<reference evidence="1 2" key="1">
    <citation type="submission" date="2017-09" db="EMBL/GenBank/DDBJ databases">
        <title>Depth-based differentiation of microbial function through sediment-hosted aquifers and enrichment of novel symbionts in the deep terrestrial subsurface.</title>
        <authorList>
            <person name="Probst A.J."/>
            <person name="Ladd B."/>
            <person name="Jarett J.K."/>
            <person name="Geller-Mcgrath D.E."/>
            <person name="Sieber C.M."/>
            <person name="Emerson J.B."/>
            <person name="Anantharaman K."/>
            <person name="Thomas B.C."/>
            <person name="Malmstrom R."/>
            <person name="Stieglmeier M."/>
            <person name="Klingl A."/>
            <person name="Woyke T."/>
            <person name="Ryan C.M."/>
            <person name="Banfield J.F."/>
        </authorList>
    </citation>
    <scope>NUCLEOTIDE SEQUENCE [LARGE SCALE GENOMIC DNA]</scope>
    <source>
        <strain evidence="1">CG22_combo_CG10-13_8_21_14_all_47_15</strain>
    </source>
</reference>
<dbReference type="AlphaFoldDB" id="A0A2H0CVJ2"/>
<dbReference type="EMBL" id="PCTL01000021">
    <property type="protein sequence ID" value="PIP73410.1"/>
    <property type="molecule type" value="Genomic_DNA"/>
</dbReference>
<gene>
    <name evidence="1" type="ORF">COW88_02215</name>
</gene>